<proteinExistence type="predicted"/>
<dbReference type="AlphaFoldDB" id="A0A1I7N5W6"/>
<keyword evidence="1" id="KW-0812">Transmembrane</keyword>
<feature type="transmembrane region" description="Helical" evidence="1">
    <location>
        <begin position="263"/>
        <end position="289"/>
    </location>
</feature>
<feature type="transmembrane region" description="Helical" evidence="1">
    <location>
        <begin position="94"/>
        <end position="120"/>
    </location>
</feature>
<evidence type="ECO:0000313" key="3">
    <source>
        <dbReference type="Proteomes" id="UP000199423"/>
    </source>
</evidence>
<sequence>MKRLFRFWMPRLKSDLIVNQTLLTNAGFLTVAAAASALMGFLFWVWTARILPPERQGLAAATISVMNLIAFCGEFSLGTLLMGRPDSGRGVYGLITAAILCGVLTSLAVGCIFIGCSSWLSPQLQSMLSSHSLVFLTGVVATAIAITADGAAIGLLASWARMVREIVFSLLRLLLLFLVLSYSLAPQASAIVSVWIAALVASLGCILVYTVYHRELLAWPDFAGLRTYAADIFGHHILNLGALGPSIALPFLVTVVLSPTVNAVFYAAWMLLQAAMLVPAAVGTALFATSSSDPDTAAQRLRFSLGLSAAFGILGGLACYLFLKPILGFFNPRYPEIAGAGLDWLGFSLLPTMIKYHYIAVMRLQRRMTTAALMMFAGALIEVVAVVVGGLSGGLFGLTALWLVAVTLQSLMQLPAIINAAGWNLRFGPPVAQS</sequence>
<reference evidence="3" key="1">
    <citation type="submission" date="2016-10" db="EMBL/GenBank/DDBJ databases">
        <authorList>
            <person name="Varghese N."/>
            <person name="Submissions S."/>
        </authorList>
    </citation>
    <scope>NUCLEOTIDE SEQUENCE [LARGE SCALE GENOMIC DNA]</scope>
    <source>
        <strain evidence="3">DSM 1565</strain>
    </source>
</reference>
<protein>
    <submittedName>
        <fullName evidence="2">Membrane protein involved in the export of O-antigen and teichoic acid</fullName>
    </submittedName>
</protein>
<dbReference type="Proteomes" id="UP000199423">
    <property type="component" value="Unassembled WGS sequence"/>
</dbReference>
<dbReference type="STRING" id="51670.SAMN04488557_1377"/>
<gene>
    <name evidence="2" type="ORF">SAMN04488557_1377</name>
</gene>
<name>A0A1I7N5W6_9HYPH</name>
<organism evidence="2 3">
    <name type="scientific">Hyphomicrobium facile</name>
    <dbReference type="NCBI Taxonomy" id="51670"/>
    <lineage>
        <taxon>Bacteria</taxon>
        <taxon>Pseudomonadati</taxon>
        <taxon>Pseudomonadota</taxon>
        <taxon>Alphaproteobacteria</taxon>
        <taxon>Hyphomicrobiales</taxon>
        <taxon>Hyphomicrobiaceae</taxon>
        <taxon>Hyphomicrobium</taxon>
    </lineage>
</organism>
<feature type="transmembrane region" description="Helical" evidence="1">
    <location>
        <begin position="301"/>
        <end position="323"/>
    </location>
</feature>
<feature type="transmembrane region" description="Helical" evidence="1">
    <location>
        <begin position="58"/>
        <end position="82"/>
    </location>
</feature>
<keyword evidence="3" id="KW-1185">Reference proteome</keyword>
<evidence type="ECO:0000313" key="2">
    <source>
        <dbReference type="EMBL" id="SFV29966.1"/>
    </source>
</evidence>
<feature type="transmembrane region" description="Helical" evidence="1">
    <location>
        <begin position="233"/>
        <end position="257"/>
    </location>
</feature>
<feature type="transmembrane region" description="Helical" evidence="1">
    <location>
        <begin position="21"/>
        <end position="46"/>
    </location>
</feature>
<evidence type="ECO:0000256" key="1">
    <source>
        <dbReference type="SAM" id="Phobius"/>
    </source>
</evidence>
<feature type="transmembrane region" description="Helical" evidence="1">
    <location>
        <begin position="166"/>
        <end position="185"/>
    </location>
</feature>
<dbReference type="EMBL" id="FPCH01000001">
    <property type="protein sequence ID" value="SFV29966.1"/>
    <property type="molecule type" value="Genomic_DNA"/>
</dbReference>
<feature type="transmembrane region" description="Helical" evidence="1">
    <location>
        <begin position="132"/>
        <end position="159"/>
    </location>
</feature>
<feature type="transmembrane region" description="Helical" evidence="1">
    <location>
        <begin position="373"/>
        <end position="405"/>
    </location>
</feature>
<keyword evidence="1" id="KW-1133">Transmembrane helix</keyword>
<feature type="transmembrane region" description="Helical" evidence="1">
    <location>
        <begin position="191"/>
        <end position="212"/>
    </location>
</feature>
<accession>A0A1I7N5W6</accession>
<feature type="transmembrane region" description="Helical" evidence="1">
    <location>
        <begin position="343"/>
        <end position="361"/>
    </location>
</feature>
<keyword evidence="1" id="KW-0472">Membrane</keyword>